<feature type="domain" description="Methyl-accepting transducer" evidence="5">
    <location>
        <begin position="283"/>
        <end position="534"/>
    </location>
</feature>
<dbReference type="Gene3D" id="1.10.287.950">
    <property type="entry name" value="Methyl-accepting chemotaxis protein"/>
    <property type="match status" value="1"/>
</dbReference>
<comment type="caution">
    <text evidence="6">The sequence shown here is derived from an EMBL/GenBank/DDBJ whole genome shotgun (WGS) entry which is preliminary data.</text>
</comment>
<accession>A0ABW8TKF8</accession>
<dbReference type="InterPro" id="IPR004089">
    <property type="entry name" value="MCPsignal_dom"/>
</dbReference>
<keyword evidence="1 3" id="KW-0807">Transducer</keyword>
<dbReference type="Pfam" id="PF12729">
    <property type="entry name" value="4HB_MCP_1"/>
    <property type="match status" value="1"/>
</dbReference>
<comment type="similarity">
    <text evidence="2">Belongs to the methyl-accepting chemotaxis (MCP) protein family.</text>
</comment>
<dbReference type="SMART" id="SM00283">
    <property type="entry name" value="MA"/>
    <property type="match status" value="1"/>
</dbReference>
<dbReference type="PROSITE" id="PS50111">
    <property type="entry name" value="CHEMOTAXIS_TRANSDUC_2"/>
    <property type="match status" value="1"/>
</dbReference>
<keyword evidence="4" id="KW-0812">Transmembrane</keyword>
<sequence length="570" mass="63134">MLCIKNIKVKTKLFMSFVVIVLLIAIVGIVGIGALRIVAGNSRKMYDNNLQNVYILSAVEKNLTAIKADVSNIVYDKDVKKSDMMNDISDNEERNSKLISGYARLIDSPEKLRIWNILKIQMNQFKEAQNDVVSLVDKSNYFDADIEFSQKVAPLMDIMFGNFDKIISLSLDNAKQSNYENNKVYSYTNIAMMALLVIGIASAIGLWFALSKDINVPLAKMVEMAEDMGNLDFSKEYLVEKKNEFGTATEAIIKAQYNVKQLLIMIMEHSKSISESSEELGATVEEMSAKAESINEAVKQISSGLEETRMSSEEIATSIVGVNSSINEMSSKAVNGSSKSIESKERASRVQKNGKEVIKNSQSIYEEKQNRILKVIELSKAAYDIKNVADTIATIAKQTNLLALNASIEAARAGEHGKGFAVVADEVRMLSEQSAEQATNIQNMILRVQDAFKEGIDTNKDVLKFLSENVSSQFKNFGDMGDEYYKDADFMNKITEEMAAMSEKIAAAVGQVNEAAQTMASLARDSFENTETIKESIDETSEAIHKVSQTAVNQTELAEKLSQMVGKFKL</sequence>
<proteinExistence type="inferred from homology"/>
<feature type="transmembrane region" description="Helical" evidence="4">
    <location>
        <begin position="14"/>
        <end position="35"/>
    </location>
</feature>
<dbReference type="RefSeq" id="WP_406789434.1">
    <property type="nucleotide sequence ID" value="NZ_JBJIAA010000020.1"/>
</dbReference>
<protein>
    <submittedName>
        <fullName evidence="6">Methyl-accepting chemotaxis protein</fullName>
    </submittedName>
</protein>
<dbReference type="Proteomes" id="UP001623592">
    <property type="component" value="Unassembled WGS sequence"/>
</dbReference>
<reference evidence="6 7" key="1">
    <citation type="submission" date="2024-11" db="EMBL/GenBank/DDBJ databases">
        <authorList>
            <person name="Heng Y.C."/>
            <person name="Lim A.C.H."/>
            <person name="Lee J.K.Y."/>
            <person name="Kittelmann S."/>
        </authorList>
    </citation>
    <scope>NUCLEOTIDE SEQUENCE [LARGE SCALE GENOMIC DNA]</scope>
    <source>
        <strain evidence="6 7">WILCCON 0114</strain>
    </source>
</reference>
<dbReference type="PANTHER" id="PTHR32089">
    <property type="entry name" value="METHYL-ACCEPTING CHEMOTAXIS PROTEIN MCPB"/>
    <property type="match status" value="1"/>
</dbReference>
<keyword evidence="7" id="KW-1185">Reference proteome</keyword>
<dbReference type="SUPFAM" id="SSF58104">
    <property type="entry name" value="Methyl-accepting chemotaxis protein (MCP) signaling domain"/>
    <property type="match status" value="1"/>
</dbReference>
<dbReference type="Pfam" id="PF00015">
    <property type="entry name" value="MCPsignal"/>
    <property type="match status" value="1"/>
</dbReference>
<keyword evidence="4" id="KW-1133">Transmembrane helix</keyword>
<evidence type="ECO:0000259" key="5">
    <source>
        <dbReference type="PROSITE" id="PS50111"/>
    </source>
</evidence>
<keyword evidence="4" id="KW-0472">Membrane</keyword>
<evidence type="ECO:0000256" key="3">
    <source>
        <dbReference type="PROSITE-ProRule" id="PRU00284"/>
    </source>
</evidence>
<dbReference type="PRINTS" id="PR00260">
    <property type="entry name" value="CHEMTRNSDUCR"/>
</dbReference>
<gene>
    <name evidence="6" type="ORF">ACJDT4_20420</name>
</gene>
<evidence type="ECO:0000256" key="4">
    <source>
        <dbReference type="SAM" id="Phobius"/>
    </source>
</evidence>
<evidence type="ECO:0000313" key="7">
    <source>
        <dbReference type="Proteomes" id="UP001623592"/>
    </source>
</evidence>
<dbReference type="InterPro" id="IPR024478">
    <property type="entry name" value="HlyB_4HB_MCP"/>
</dbReference>
<dbReference type="InterPro" id="IPR004090">
    <property type="entry name" value="Chemotax_Me-accpt_rcpt"/>
</dbReference>
<feature type="transmembrane region" description="Helical" evidence="4">
    <location>
        <begin position="190"/>
        <end position="210"/>
    </location>
</feature>
<dbReference type="EMBL" id="JBJIAA010000020">
    <property type="protein sequence ID" value="MFL0252778.1"/>
    <property type="molecule type" value="Genomic_DNA"/>
</dbReference>
<evidence type="ECO:0000313" key="6">
    <source>
        <dbReference type="EMBL" id="MFL0252778.1"/>
    </source>
</evidence>
<organism evidence="6 7">
    <name type="scientific">Clostridium neuense</name>
    <dbReference type="NCBI Taxonomy" id="1728934"/>
    <lineage>
        <taxon>Bacteria</taxon>
        <taxon>Bacillati</taxon>
        <taxon>Bacillota</taxon>
        <taxon>Clostridia</taxon>
        <taxon>Eubacteriales</taxon>
        <taxon>Clostridiaceae</taxon>
        <taxon>Clostridium</taxon>
    </lineage>
</organism>
<dbReference type="PANTHER" id="PTHR32089:SF112">
    <property type="entry name" value="LYSOZYME-LIKE PROTEIN-RELATED"/>
    <property type="match status" value="1"/>
</dbReference>
<evidence type="ECO:0000256" key="2">
    <source>
        <dbReference type="ARBA" id="ARBA00029447"/>
    </source>
</evidence>
<name>A0ABW8TKF8_9CLOT</name>
<evidence type="ECO:0000256" key="1">
    <source>
        <dbReference type="ARBA" id="ARBA00023224"/>
    </source>
</evidence>